<dbReference type="RefSeq" id="WP_344924373.1">
    <property type="nucleotide sequence ID" value="NZ_BAAAYK010000023.1"/>
</dbReference>
<dbReference type="SUPFAM" id="SSF103473">
    <property type="entry name" value="MFS general substrate transporter"/>
    <property type="match status" value="1"/>
</dbReference>
<keyword evidence="2" id="KW-0472">Membrane</keyword>
<evidence type="ECO:0000313" key="3">
    <source>
        <dbReference type="EMBL" id="GAA3353808.1"/>
    </source>
</evidence>
<organism evidence="3 4">
    <name type="scientific">Saccharopolyspora gregorii</name>
    <dbReference type="NCBI Taxonomy" id="33914"/>
    <lineage>
        <taxon>Bacteria</taxon>
        <taxon>Bacillati</taxon>
        <taxon>Actinomycetota</taxon>
        <taxon>Actinomycetes</taxon>
        <taxon>Pseudonocardiales</taxon>
        <taxon>Pseudonocardiaceae</taxon>
        <taxon>Saccharopolyspora</taxon>
    </lineage>
</organism>
<gene>
    <name evidence="3" type="ORF">GCM10020366_08370</name>
</gene>
<evidence type="ECO:0000256" key="2">
    <source>
        <dbReference type="SAM" id="Phobius"/>
    </source>
</evidence>
<name>A0ABP6RIP9_9PSEU</name>
<accession>A0ABP6RIP9</accession>
<dbReference type="Proteomes" id="UP001500483">
    <property type="component" value="Unassembled WGS sequence"/>
</dbReference>
<proteinExistence type="predicted"/>
<comment type="caution">
    <text evidence="3">The sequence shown here is derived from an EMBL/GenBank/DDBJ whole genome shotgun (WGS) entry which is preliminary data.</text>
</comment>
<protein>
    <recommendedName>
        <fullName evidence="5">MFS transporter</fullName>
    </recommendedName>
</protein>
<keyword evidence="4" id="KW-1185">Reference proteome</keyword>
<evidence type="ECO:0000313" key="4">
    <source>
        <dbReference type="Proteomes" id="UP001500483"/>
    </source>
</evidence>
<reference evidence="4" key="1">
    <citation type="journal article" date="2019" name="Int. J. Syst. Evol. Microbiol.">
        <title>The Global Catalogue of Microorganisms (GCM) 10K type strain sequencing project: providing services to taxonomists for standard genome sequencing and annotation.</title>
        <authorList>
            <consortium name="The Broad Institute Genomics Platform"/>
            <consortium name="The Broad Institute Genome Sequencing Center for Infectious Disease"/>
            <person name="Wu L."/>
            <person name="Ma J."/>
        </authorList>
    </citation>
    <scope>NUCLEOTIDE SEQUENCE [LARGE SCALE GENOMIC DNA]</scope>
    <source>
        <strain evidence="4">JCM 9687</strain>
    </source>
</reference>
<sequence>MVASIALVVIGFLIGQFAVRDPRGDRRVAAAELSTTEVLTAGLRLTARRPKILMGFLVRLINTAPQYGMFIILPTVIADELGWGQSRWLVMTTLVYASNILLNAVFGAIGDQWGWRRTVQWFGVFGSAVDCSPGGTWRTWSPRDRRGDSGPRPPRAACSARCSPGSSRWARSCRRSPPSRRARRWPCTPPRRGAPRSSAPPSRPWC</sequence>
<feature type="transmembrane region" description="Helical" evidence="2">
    <location>
        <begin position="57"/>
        <end position="77"/>
    </location>
</feature>
<dbReference type="Gene3D" id="1.20.1250.20">
    <property type="entry name" value="MFS general substrate transporter like domains"/>
    <property type="match status" value="1"/>
</dbReference>
<keyword evidence="2" id="KW-0812">Transmembrane</keyword>
<feature type="transmembrane region" description="Helical" evidence="2">
    <location>
        <begin position="89"/>
        <end position="109"/>
    </location>
</feature>
<dbReference type="EMBL" id="BAAAYK010000023">
    <property type="protein sequence ID" value="GAA3353808.1"/>
    <property type="molecule type" value="Genomic_DNA"/>
</dbReference>
<evidence type="ECO:0000256" key="1">
    <source>
        <dbReference type="SAM" id="MobiDB-lite"/>
    </source>
</evidence>
<feature type="region of interest" description="Disordered" evidence="1">
    <location>
        <begin position="139"/>
        <end position="206"/>
    </location>
</feature>
<keyword evidence="2" id="KW-1133">Transmembrane helix</keyword>
<dbReference type="InterPro" id="IPR036259">
    <property type="entry name" value="MFS_trans_sf"/>
</dbReference>
<feature type="compositionally biased region" description="Basic residues" evidence="1">
    <location>
        <begin position="171"/>
        <end position="184"/>
    </location>
</feature>
<evidence type="ECO:0008006" key="5">
    <source>
        <dbReference type="Google" id="ProtNLM"/>
    </source>
</evidence>